<gene>
    <name evidence="8" type="ORF">HIM_07840</name>
</gene>
<accession>A0A0F7ZMX6</accession>
<feature type="domain" description="Rhodopsin" evidence="7">
    <location>
        <begin position="33"/>
        <end position="276"/>
    </location>
</feature>
<evidence type="ECO:0000313" key="8">
    <source>
        <dbReference type="EMBL" id="KJZ72765.1"/>
    </source>
</evidence>
<keyword evidence="9" id="KW-1185">Reference proteome</keyword>
<evidence type="ECO:0000313" key="9">
    <source>
        <dbReference type="Proteomes" id="UP000054481"/>
    </source>
</evidence>
<reference evidence="8 9" key="1">
    <citation type="journal article" date="2014" name="Genome Biol. Evol.">
        <title>Comparative genomics and transcriptomics analyses reveal divergent lifestyle features of nematode endoparasitic fungus Hirsutella minnesotensis.</title>
        <authorList>
            <person name="Lai Y."/>
            <person name="Liu K."/>
            <person name="Zhang X."/>
            <person name="Zhang X."/>
            <person name="Li K."/>
            <person name="Wang N."/>
            <person name="Shu C."/>
            <person name="Wu Y."/>
            <person name="Wang C."/>
            <person name="Bushley K.E."/>
            <person name="Xiang M."/>
            <person name="Liu X."/>
        </authorList>
    </citation>
    <scope>NUCLEOTIDE SEQUENCE [LARGE SCALE GENOMIC DNA]</scope>
    <source>
        <strain evidence="8 9">3608</strain>
    </source>
</reference>
<comment type="subcellular location">
    <subcellularLocation>
        <location evidence="1">Membrane</location>
        <topology evidence="1">Multi-pass membrane protein</topology>
    </subcellularLocation>
</comment>
<dbReference type="InterPro" id="IPR049326">
    <property type="entry name" value="Rhodopsin_dom_fungi"/>
</dbReference>
<dbReference type="InterPro" id="IPR052337">
    <property type="entry name" value="SAT4-like"/>
</dbReference>
<dbReference type="PANTHER" id="PTHR33048:SF47">
    <property type="entry name" value="INTEGRAL MEMBRANE PROTEIN-RELATED"/>
    <property type="match status" value="1"/>
</dbReference>
<sequence length="356" mass="38690">MSNPHHPSPEYIGYQLEAFIGVFTTVEIIAVALRFYARHLTDSKYDAGDYLIVAALIGQIVAGAIAVSTVRHAGVGYHVDYLLETDPGKVTTFFKYLVAMSTWYATTESLAKLAICFLYKRIFPQKAIRIIINLTMVVLICASIAGALADLFGCTPFSAHWGTPKEQAIHCIDVEALFVWGSFPNIVTDIILLVVPIPTLWNLQASTGMRVSLIITFLFGSVGTVTSVMRFVAFYNRSSFVDATYSAVGLIIWTVCEPGAYLIAACLLMYRPLLNKLGVSMITGSRVKSHGNGRSKAFGLRKSRQAGSGSTSHKCLRTIGGGPMGDIEDGDEVALKPTKGIRATTDVDVVWESSDK</sequence>
<dbReference type="Proteomes" id="UP000054481">
    <property type="component" value="Unassembled WGS sequence"/>
</dbReference>
<feature type="transmembrane region" description="Helical" evidence="6">
    <location>
        <begin position="213"/>
        <end position="235"/>
    </location>
</feature>
<keyword evidence="3 6" id="KW-1133">Transmembrane helix</keyword>
<feature type="transmembrane region" description="Helical" evidence="6">
    <location>
        <begin position="49"/>
        <end position="73"/>
    </location>
</feature>
<evidence type="ECO:0000256" key="6">
    <source>
        <dbReference type="SAM" id="Phobius"/>
    </source>
</evidence>
<feature type="transmembrane region" description="Helical" evidence="6">
    <location>
        <begin position="130"/>
        <end position="149"/>
    </location>
</feature>
<name>A0A0F7ZMX6_9HYPO</name>
<evidence type="ECO:0000256" key="1">
    <source>
        <dbReference type="ARBA" id="ARBA00004141"/>
    </source>
</evidence>
<evidence type="ECO:0000256" key="4">
    <source>
        <dbReference type="ARBA" id="ARBA00023136"/>
    </source>
</evidence>
<organism evidence="8 9">
    <name type="scientific">Hirsutella minnesotensis 3608</name>
    <dbReference type="NCBI Taxonomy" id="1043627"/>
    <lineage>
        <taxon>Eukaryota</taxon>
        <taxon>Fungi</taxon>
        <taxon>Dikarya</taxon>
        <taxon>Ascomycota</taxon>
        <taxon>Pezizomycotina</taxon>
        <taxon>Sordariomycetes</taxon>
        <taxon>Hypocreomycetidae</taxon>
        <taxon>Hypocreales</taxon>
        <taxon>Ophiocordycipitaceae</taxon>
        <taxon>Hirsutella</taxon>
    </lineage>
</organism>
<feature type="transmembrane region" description="Helical" evidence="6">
    <location>
        <begin position="93"/>
        <end position="118"/>
    </location>
</feature>
<dbReference type="PANTHER" id="PTHR33048">
    <property type="entry name" value="PTH11-LIKE INTEGRAL MEMBRANE PROTEIN (AFU_ORTHOLOGUE AFUA_5G11245)"/>
    <property type="match status" value="1"/>
</dbReference>
<dbReference type="GO" id="GO:0016020">
    <property type="term" value="C:membrane"/>
    <property type="evidence" value="ECO:0007669"/>
    <property type="project" value="UniProtKB-SubCell"/>
</dbReference>
<evidence type="ECO:0000256" key="2">
    <source>
        <dbReference type="ARBA" id="ARBA00022692"/>
    </source>
</evidence>
<feature type="transmembrane region" description="Helical" evidence="6">
    <location>
        <begin position="183"/>
        <end position="201"/>
    </location>
</feature>
<dbReference type="Pfam" id="PF20684">
    <property type="entry name" value="Fung_rhodopsin"/>
    <property type="match status" value="1"/>
</dbReference>
<feature type="transmembrane region" description="Helical" evidence="6">
    <location>
        <begin position="12"/>
        <end position="37"/>
    </location>
</feature>
<evidence type="ECO:0000259" key="7">
    <source>
        <dbReference type="Pfam" id="PF20684"/>
    </source>
</evidence>
<dbReference type="EMBL" id="KQ030542">
    <property type="protein sequence ID" value="KJZ72765.1"/>
    <property type="molecule type" value="Genomic_DNA"/>
</dbReference>
<evidence type="ECO:0000256" key="5">
    <source>
        <dbReference type="ARBA" id="ARBA00038359"/>
    </source>
</evidence>
<dbReference type="AlphaFoldDB" id="A0A0F7ZMX6"/>
<protein>
    <recommendedName>
        <fullName evidence="7">Rhodopsin domain-containing protein</fullName>
    </recommendedName>
</protein>
<dbReference type="OrthoDB" id="4912596at2759"/>
<comment type="similarity">
    <text evidence="5">Belongs to the SAT4 family.</text>
</comment>
<keyword evidence="2 6" id="KW-0812">Transmembrane</keyword>
<evidence type="ECO:0000256" key="3">
    <source>
        <dbReference type="ARBA" id="ARBA00022989"/>
    </source>
</evidence>
<proteinExistence type="inferred from homology"/>
<keyword evidence="4 6" id="KW-0472">Membrane</keyword>
<feature type="transmembrane region" description="Helical" evidence="6">
    <location>
        <begin position="247"/>
        <end position="270"/>
    </location>
</feature>